<dbReference type="RefSeq" id="WP_316026476.1">
    <property type="nucleotide sequence ID" value="NZ_JAWDIO010000002.1"/>
</dbReference>
<organism evidence="1 2">
    <name type="scientific">Paraglaciecola aquimarina</name>
    <dbReference type="NCBI Taxonomy" id="1235557"/>
    <lineage>
        <taxon>Bacteria</taxon>
        <taxon>Pseudomonadati</taxon>
        <taxon>Pseudomonadota</taxon>
        <taxon>Gammaproteobacteria</taxon>
        <taxon>Alteromonadales</taxon>
        <taxon>Alteromonadaceae</taxon>
        <taxon>Paraglaciecola</taxon>
    </lineage>
</organism>
<protein>
    <submittedName>
        <fullName evidence="1">Uncharacterized protein</fullName>
    </submittedName>
</protein>
<dbReference type="Proteomes" id="UP001247805">
    <property type="component" value="Unassembled WGS sequence"/>
</dbReference>
<name>A0ABU3SY32_9ALTE</name>
<reference evidence="1 2" key="1">
    <citation type="submission" date="2023-10" db="EMBL/GenBank/DDBJ databases">
        <title>Glaciecola aquimarina strain GGW-M5 nov., isolated from a coastal seawater.</title>
        <authorList>
            <person name="Bayburt H."/>
            <person name="Kim J.M."/>
            <person name="Choi B.J."/>
            <person name="Jeon C.O."/>
        </authorList>
    </citation>
    <scope>NUCLEOTIDE SEQUENCE [LARGE SCALE GENOMIC DNA]</scope>
    <source>
        <strain evidence="1 2">KCTC 32108</strain>
    </source>
</reference>
<comment type="caution">
    <text evidence="1">The sequence shown here is derived from an EMBL/GenBank/DDBJ whole genome shotgun (WGS) entry which is preliminary data.</text>
</comment>
<accession>A0ABU3SY32</accession>
<evidence type="ECO:0000313" key="2">
    <source>
        <dbReference type="Proteomes" id="UP001247805"/>
    </source>
</evidence>
<proteinExistence type="predicted"/>
<dbReference type="Gene3D" id="3.20.20.80">
    <property type="entry name" value="Glycosidases"/>
    <property type="match status" value="1"/>
</dbReference>
<dbReference type="PROSITE" id="PS51257">
    <property type="entry name" value="PROKAR_LIPOPROTEIN"/>
    <property type="match status" value="1"/>
</dbReference>
<gene>
    <name evidence="1" type="ORF">RS130_14195</name>
</gene>
<sequence length="309" mass="33490">MKSIFYKNNISQTLASTLFVAGLASCGGGGSNTPATTKPPIVNDTTPNSYHFNDLTHSALSASLESNSIVVSGIDAPSNISISGGEYKIANGSYTSATGTVINGQTVTVRLTTSNNYATETQAELTIGGIKDTFSATTMEQPAPTLPMVQVNLDMKHSVGGIATFDRQKFITIHASTTENGWGENDAHSRHAKNKDPDLMPNFVTDYDVYFGRDTGSFGWALRNLPEDPARLGFVDEVASKTRGDNDKWIYSNNTNDKYIDARQHESRGLDMVVGLQQFPYYPEGDKDNNPVTGINPGYFLQPTQQVSH</sequence>
<keyword evidence="2" id="KW-1185">Reference proteome</keyword>
<evidence type="ECO:0000313" key="1">
    <source>
        <dbReference type="EMBL" id="MDU0354906.1"/>
    </source>
</evidence>
<dbReference type="EMBL" id="JAWDIO010000002">
    <property type="protein sequence ID" value="MDU0354906.1"/>
    <property type="molecule type" value="Genomic_DNA"/>
</dbReference>